<dbReference type="OrthoDB" id="2931934at2"/>
<reference evidence="2" key="1">
    <citation type="submission" date="2016-10" db="EMBL/GenBank/DDBJ databases">
        <authorList>
            <person name="Varghese N."/>
            <person name="Submissions S."/>
        </authorList>
    </citation>
    <scope>NUCLEOTIDE SEQUENCE [LARGE SCALE GENOMIC DNA]</scope>
    <source>
        <strain evidence="2">DSM 13327</strain>
    </source>
</reference>
<accession>A0A1I4GSJ3</accession>
<name>A0A1I4GSJ3_9FIRM</name>
<evidence type="ECO:0000313" key="2">
    <source>
        <dbReference type="Proteomes" id="UP000199520"/>
    </source>
</evidence>
<proteinExistence type="predicted"/>
<gene>
    <name evidence="1" type="ORF">SAMN04490355_1001184</name>
</gene>
<sequence>MEEKYDATYYLENTIVHIISPIYMTEAEKEKVLCEFYRQAWNIWNLLPVKERLRINNEYDRKQSV</sequence>
<protein>
    <submittedName>
        <fullName evidence="1">Uncharacterized protein</fullName>
    </submittedName>
</protein>
<dbReference type="STRING" id="1123291.SAMN04490355_1001184"/>
<evidence type="ECO:0000313" key="1">
    <source>
        <dbReference type="EMBL" id="SFL33018.1"/>
    </source>
</evidence>
<organism evidence="1 2">
    <name type="scientific">Pelosinus propionicus DSM 13327</name>
    <dbReference type="NCBI Taxonomy" id="1123291"/>
    <lineage>
        <taxon>Bacteria</taxon>
        <taxon>Bacillati</taxon>
        <taxon>Bacillota</taxon>
        <taxon>Negativicutes</taxon>
        <taxon>Selenomonadales</taxon>
        <taxon>Sporomusaceae</taxon>
        <taxon>Pelosinus</taxon>
    </lineage>
</organism>
<keyword evidence="2" id="KW-1185">Reference proteome</keyword>
<dbReference type="AlphaFoldDB" id="A0A1I4GSJ3"/>
<dbReference type="EMBL" id="FOTS01000001">
    <property type="protein sequence ID" value="SFL33018.1"/>
    <property type="molecule type" value="Genomic_DNA"/>
</dbReference>
<dbReference type="Proteomes" id="UP000199520">
    <property type="component" value="Unassembled WGS sequence"/>
</dbReference>
<dbReference type="RefSeq" id="WP_090932018.1">
    <property type="nucleotide sequence ID" value="NZ_FOTS01000001.1"/>
</dbReference>